<dbReference type="InterPro" id="IPR032808">
    <property type="entry name" value="DoxX"/>
</dbReference>
<evidence type="ECO:0000256" key="3">
    <source>
        <dbReference type="ARBA" id="ARBA00022989"/>
    </source>
</evidence>
<protein>
    <submittedName>
        <fullName evidence="6">DoxX family protein</fullName>
    </submittedName>
</protein>
<dbReference type="EMBL" id="BAABJP010000031">
    <property type="protein sequence ID" value="GAA5165761.1"/>
    <property type="molecule type" value="Genomic_DNA"/>
</dbReference>
<keyword evidence="3 5" id="KW-1133">Transmembrane helix</keyword>
<dbReference type="Pfam" id="PF13564">
    <property type="entry name" value="DoxX_2"/>
    <property type="match status" value="1"/>
</dbReference>
<comment type="subcellular location">
    <subcellularLocation>
        <location evidence="1">Membrane</location>
        <topology evidence="1">Multi-pass membrane protein</topology>
    </subcellularLocation>
</comment>
<keyword evidence="4 5" id="KW-0472">Membrane</keyword>
<feature type="transmembrane region" description="Helical" evidence="5">
    <location>
        <begin position="95"/>
        <end position="117"/>
    </location>
</feature>
<organism evidence="6 7">
    <name type="scientific">Pseudonocardia eucalypti</name>
    <dbReference type="NCBI Taxonomy" id="648755"/>
    <lineage>
        <taxon>Bacteria</taxon>
        <taxon>Bacillati</taxon>
        <taxon>Actinomycetota</taxon>
        <taxon>Actinomycetes</taxon>
        <taxon>Pseudonocardiales</taxon>
        <taxon>Pseudonocardiaceae</taxon>
        <taxon>Pseudonocardia</taxon>
    </lineage>
</organism>
<dbReference type="Proteomes" id="UP001428817">
    <property type="component" value="Unassembled WGS sequence"/>
</dbReference>
<evidence type="ECO:0000256" key="2">
    <source>
        <dbReference type="ARBA" id="ARBA00022692"/>
    </source>
</evidence>
<feature type="transmembrane region" description="Helical" evidence="5">
    <location>
        <begin position="69"/>
        <end position="88"/>
    </location>
</feature>
<name>A0ABP9QQC5_9PSEU</name>
<evidence type="ECO:0000256" key="5">
    <source>
        <dbReference type="SAM" id="Phobius"/>
    </source>
</evidence>
<evidence type="ECO:0000256" key="1">
    <source>
        <dbReference type="ARBA" id="ARBA00004141"/>
    </source>
</evidence>
<proteinExistence type="predicted"/>
<keyword evidence="7" id="KW-1185">Reference proteome</keyword>
<accession>A0ABP9QQC5</accession>
<keyword evidence="2 5" id="KW-0812">Transmembrane</keyword>
<dbReference type="RefSeq" id="WP_185064961.1">
    <property type="nucleotide sequence ID" value="NZ_BAABJP010000031.1"/>
</dbReference>
<evidence type="ECO:0000256" key="4">
    <source>
        <dbReference type="ARBA" id="ARBA00023136"/>
    </source>
</evidence>
<reference evidence="7" key="1">
    <citation type="journal article" date="2019" name="Int. J. Syst. Evol. Microbiol.">
        <title>The Global Catalogue of Microorganisms (GCM) 10K type strain sequencing project: providing services to taxonomists for standard genome sequencing and annotation.</title>
        <authorList>
            <consortium name="The Broad Institute Genomics Platform"/>
            <consortium name="The Broad Institute Genome Sequencing Center for Infectious Disease"/>
            <person name="Wu L."/>
            <person name="Ma J."/>
        </authorList>
    </citation>
    <scope>NUCLEOTIDE SEQUENCE [LARGE SCALE GENOMIC DNA]</scope>
    <source>
        <strain evidence="7">JCM 18303</strain>
    </source>
</reference>
<feature type="transmembrane region" description="Helical" evidence="5">
    <location>
        <begin position="6"/>
        <end position="33"/>
    </location>
</feature>
<comment type="caution">
    <text evidence="6">The sequence shown here is derived from an EMBL/GenBank/DDBJ whole genome shotgun (WGS) entry which is preliminary data.</text>
</comment>
<evidence type="ECO:0000313" key="6">
    <source>
        <dbReference type="EMBL" id="GAA5165761.1"/>
    </source>
</evidence>
<sequence length="118" mass="12777">MFTPWWPLAVLAVVSAGDAVMCVKPLAFIRACLRDVHFPQRYWKLLPPIKLAAAAGLVIGIWLPPLAVLTAGALVLYFLIAVTMHVRAGDFGRNLFLNASGMLLTCIAVLAFTIAVFP</sequence>
<gene>
    <name evidence="6" type="ORF">GCM10023321_56190</name>
</gene>
<evidence type="ECO:0000313" key="7">
    <source>
        <dbReference type="Proteomes" id="UP001428817"/>
    </source>
</evidence>